<name>A0ACB6S2J1_9PLEO</name>
<dbReference type="Proteomes" id="UP000799754">
    <property type="component" value="Unassembled WGS sequence"/>
</dbReference>
<organism evidence="1 2">
    <name type="scientific">Macroventuria anomochaeta</name>
    <dbReference type="NCBI Taxonomy" id="301207"/>
    <lineage>
        <taxon>Eukaryota</taxon>
        <taxon>Fungi</taxon>
        <taxon>Dikarya</taxon>
        <taxon>Ascomycota</taxon>
        <taxon>Pezizomycotina</taxon>
        <taxon>Dothideomycetes</taxon>
        <taxon>Pleosporomycetidae</taxon>
        <taxon>Pleosporales</taxon>
        <taxon>Pleosporineae</taxon>
        <taxon>Didymellaceae</taxon>
        <taxon>Macroventuria</taxon>
    </lineage>
</organism>
<keyword evidence="2" id="KW-1185">Reference proteome</keyword>
<accession>A0ACB6S2J1</accession>
<sequence>MRLQYVRLTYDVSLYRTSPYYDTLDALIIVVMINVSHVLLVCTLTRSATCPYGYGGCNCCCNVSQRVAAHSIKAPQQARKHNVTGDINGEWGAMTVRGRNEPIGDASNTCPFHPVLQINSQIPLSHCIQRSQFFSYSSIYIVATAPTYVYTLECKSIVSDRDDDHEST</sequence>
<gene>
    <name evidence="1" type="ORF">BU25DRAFT_36954</name>
</gene>
<proteinExistence type="predicted"/>
<protein>
    <submittedName>
        <fullName evidence="1">Uncharacterized protein</fullName>
    </submittedName>
</protein>
<dbReference type="EMBL" id="MU006713">
    <property type="protein sequence ID" value="KAF2628490.1"/>
    <property type="molecule type" value="Genomic_DNA"/>
</dbReference>
<reference evidence="1" key="1">
    <citation type="journal article" date="2020" name="Stud. Mycol.">
        <title>101 Dothideomycetes genomes: a test case for predicting lifestyles and emergence of pathogens.</title>
        <authorList>
            <person name="Haridas S."/>
            <person name="Albert R."/>
            <person name="Binder M."/>
            <person name="Bloem J."/>
            <person name="Labutti K."/>
            <person name="Salamov A."/>
            <person name="Andreopoulos B."/>
            <person name="Baker S."/>
            <person name="Barry K."/>
            <person name="Bills G."/>
            <person name="Bluhm B."/>
            <person name="Cannon C."/>
            <person name="Castanera R."/>
            <person name="Culley D."/>
            <person name="Daum C."/>
            <person name="Ezra D."/>
            <person name="Gonzalez J."/>
            <person name="Henrissat B."/>
            <person name="Kuo A."/>
            <person name="Liang C."/>
            <person name="Lipzen A."/>
            <person name="Lutzoni F."/>
            <person name="Magnuson J."/>
            <person name="Mondo S."/>
            <person name="Nolan M."/>
            <person name="Ohm R."/>
            <person name="Pangilinan J."/>
            <person name="Park H.-J."/>
            <person name="Ramirez L."/>
            <person name="Alfaro M."/>
            <person name="Sun H."/>
            <person name="Tritt A."/>
            <person name="Yoshinaga Y."/>
            <person name="Zwiers L.-H."/>
            <person name="Turgeon B."/>
            <person name="Goodwin S."/>
            <person name="Spatafora J."/>
            <person name="Crous P."/>
            <person name="Grigoriev I."/>
        </authorList>
    </citation>
    <scope>NUCLEOTIDE SEQUENCE</scope>
    <source>
        <strain evidence="1">CBS 525.71</strain>
    </source>
</reference>
<comment type="caution">
    <text evidence="1">The sequence shown here is derived from an EMBL/GenBank/DDBJ whole genome shotgun (WGS) entry which is preliminary data.</text>
</comment>
<evidence type="ECO:0000313" key="1">
    <source>
        <dbReference type="EMBL" id="KAF2628490.1"/>
    </source>
</evidence>
<evidence type="ECO:0000313" key="2">
    <source>
        <dbReference type="Proteomes" id="UP000799754"/>
    </source>
</evidence>